<name>A0ABS3H787_9ENTE</name>
<proteinExistence type="predicted"/>
<dbReference type="EMBL" id="JAFLVT010000008">
    <property type="protein sequence ID" value="MBO0449322.1"/>
    <property type="molecule type" value="Genomic_DNA"/>
</dbReference>
<evidence type="ECO:0000313" key="2">
    <source>
        <dbReference type="Proteomes" id="UP000664256"/>
    </source>
</evidence>
<dbReference type="RefSeq" id="WP_206903449.1">
    <property type="nucleotide sequence ID" value="NZ_JAFLVT010000008.1"/>
</dbReference>
<organism evidence="1 2">
    <name type="scientific">Candidatus Enterococcus myersii</name>
    <dbReference type="NCBI Taxonomy" id="2815322"/>
    <lineage>
        <taxon>Bacteria</taxon>
        <taxon>Bacillati</taxon>
        <taxon>Bacillota</taxon>
        <taxon>Bacilli</taxon>
        <taxon>Lactobacillales</taxon>
        <taxon>Enterococcaceae</taxon>
        <taxon>Enterococcus</taxon>
    </lineage>
</organism>
<dbReference type="Proteomes" id="UP000664256">
    <property type="component" value="Unassembled WGS sequence"/>
</dbReference>
<gene>
    <name evidence="1" type="ORF">JZO76_07185</name>
</gene>
<protein>
    <submittedName>
        <fullName evidence="1">Uncharacterized protein</fullName>
    </submittedName>
</protein>
<keyword evidence="2" id="KW-1185">Reference proteome</keyword>
<sequence>MKDYKLDFQSELPVEFANEFKVELPAKTRTVFTVNHDMVLQEFEDDTVICVTRDAEFLNIYSNRKFNQTIPVRSKKVIISFEE</sequence>
<accession>A0ABS3H787</accession>
<comment type="caution">
    <text evidence="1">The sequence shown here is derived from an EMBL/GenBank/DDBJ whole genome shotgun (WGS) entry which is preliminary data.</text>
</comment>
<reference evidence="1 2" key="1">
    <citation type="submission" date="2021-03" db="EMBL/GenBank/DDBJ databases">
        <title>Enterococcal diversity collection.</title>
        <authorList>
            <person name="Gilmore M.S."/>
            <person name="Schwartzman J."/>
            <person name="Van Tyne D."/>
            <person name="Martin M."/>
            <person name="Earl A.M."/>
            <person name="Manson A.L."/>
            <person name="Straub T."/>
            <person name="Salamzade R."/>
            <person name="Saavedra J."/>
            <person name="Lebreton F."/>
            <person name="Prichula J."/>
            <person name="Schaufler K."/>
            <person name="Gaca A."/>
            <person name="Sgardioli B."/>
            <person name="Wagenaar J."/>
            <person name="Strong T."/>
        </authorList>
    </citation>
    <scope>NUCLEOTIDE SEQUENCE [LARGE SCALE GENOMIC DNA]</scope>
    <source>
        <strain evidence="1 2">MJM12</strain>
    </source>
</reference>
<evidence type="ECO:0000313" key="1">
    <source>
        <dbReference type="EMBL" id="MBO0449322.1"/>
    </source>
</evidence>